<dbReference type="SUPFAM" id="SSF88713">
    <property type="entry name" value="Glycoside hydrolase/deacetylase"/>
    <property type="match status" value="1"/>
</dbReference>
<accession>A0A4R1BFG5</accession>
<dbReference type="InterPro" id="IPR002509">
    <property type="entry name" value="NODB_dom"/>
</dbReference>
<dbReference type="Pfam" id="PF01522">
    <property type="entry name" value="Polysacc_deac_1"/>
    <property type="match status" value="1"/>
</dbReference>
<protein>
    <submittedName>
        <fullName evidence="2">Polysaccharide deacetylase family protein</fullName>
    </submittedName>
</protein>
<feature type="domain" description="NodB homology" evidence="1">
    <location>
        <begin position="82"/>
        <end position="268"/>
    </location>
</feature>
<dbReference type="EMBL" id="SJZB01000022">
    <property type="protein sequence ID" value="TCJ15778.1"/>
    <property type="molecule type" value="Genomic_DNA"/>
</dbReference>
<dbReference type="PANTHER" id="PTHR10587">
    <property type="entry name" value="GLYCOSYL TRANSFERASE-RELATED"/>
    <property type="match status" value="1"/>
</dbReference>
<dbReference type="InterPro" id="IPR011330">
    <property type="entry name" value="Glyco_hydro/deAcase_b/a-brl"/>
</dbReference>
<dbReference type="AlphaFoldDB" id="A0A4R1BFG5"/>
<sequence length="291" mass="31497">MTEAGRPVPSAGRWRPTPFLLASAAIHVGALAGVLVESDNWPYALAVVLLDQLAITAAGLWPRSTLLGANLVRLHAAARHRREVALTFDDGPDPAVTPRVLDILQRYGARATFFCIGERAAAHPDICRAIVAAGHRIENHGQRHRNHAAFYGVGGWRREVAEGQDTLERLTGRRPCYFRALAGLRNPFLDPVLTRLGLRLATWTRRAFDTRCGDPDVVLARLTRKLAAGDILLLHDGHSAPTGNGNPVVLEVLPRLLAELAARGLHAVHLDQPCLAAPAAERSGVTPHQPS</sequence>
<evidence type="ECO:0000259" key="1">
    <source>
        <dbReference type="PROSITE" id="PS51677"/>
    </source>
</evidence>
<dbReference type="GO" id="GO:0016810">
    <property type="term" value="F:hydrolase activity, acting on carbon-nitrogen (but not peptide) bonds"/>
    <property type="evidence" value="ECO:0007669"/>
    <property type="project" value="InterPro"/>
</dbReference>
<gene>
    <name evidence="2" type="ORF">EZJ19_06045</name>
</gene>
<reference evidence="2 3" key="1">
    <citation type="submission" date="2019-03" db="EMBL/GenBank/DDBJ databases">
        <title>Genome sequence of Thiobacillaceae bacterium LSR1, a sulfur-oxidizing bacterium isolated from freshwater sediment.</title>
        <authorList>
            <person name="Li S."/>
        </authorList>
    </citation>
    <scope>NUCLEOTIDE SEQUENCE [LARGE SCALE GENOMIC DNA]</scope>
    <source>
        <strain evidence="2 3">LSR1</strain>
    </source>
</reference>
<keyword evidence="3" id="KW-1185">Reference proteome</keyword>
<evidence type="ECO:0000313" key="3">
    <source>
        <dbReference type="Proteomes" id="UP000295443"/>
    </source>
</evidence>
<dbReference type="Gene3D" id="3.20.20.370">
    <property type="entry name" value="Glycoside hydrolase/deacetylase"/>
    <property type="match status" value="1"/>
</dbReference>
<name>A0A4R1BFG5_9PROT</name>
<dbReference type="PROSITE" id="PS51677">
    <property type="entry name" value="NODB"/>
    <property type="match status" value="1"/>
</dbReference>
<organism evidence="2 3">
    <name type="scientific">Parasulfuritortus cantonensis</name>
    <dbReference type="NCBI Taxonomy" id="2528202"/>
    <lineage>
        <taxon>Bacteria</taxon>
        <taxon>Pseudomonadati</taxon>
        <taxon>Pseudomonadota</taxon>
        <taxon>Betaproteobacteria</taxon>
        <taxon>Nitrosomonadales</taxon>
        <taxon>Thiobacillaceae</taxon>
        <taxon>Parasulfuritortus</taxon>
    </lineage>
</organism>
<dbReference type="Proteomes" id="UP000295443">
    <property type="component" value="Unassembled WGS sequence"/>
</dbReference>
<dbReference type="CDD" id="cd10959">
    <property type="entry name" value="CE4_NodB_like_3"/>
    <property type="match status" value="1"/>
</dbReference>
<dbReference type="GO" id="GO:0005975">
    <property type="term" value="P:carbohydrate metabolic process"/>
    <property type="evidence" value="ECO:0007669"/>
    <property type="project" value="InterPro"/>
</dbReference>
<dbReference type="InterPro" id="IPR050248">
    <property type="entry name" value="Polysacc_deacetylase_ArnD"/>
</dbReference>
<dbReference type="PANTHER" id="PTHR10587:SF137">
    <property type="entry name" value="4-DEOXY-4-FORMAMIDO-L-ARABINOSE-PHOSPHOUNDECAPRENOL DEFORMYLASE ARND-RELATED"/>
    <property type="match status" value="1"/>
</dbReference>
<evidence type="ECO:0000313" key="2">
    <source>
        <dbReference type="EMBL" id="TCJ15778.1"/>
    </source>
</evidence>
<dbReference type="RefSeq" id="WP_131445539.1">
    <property type="nucleotide sequence ID" value="NZ_SJZB01000022.1"/>
</dbReference>
<dbReference type="OrthoDB" id="276604at2"/>
<comment type="caution">
    <text evidence="2">The sequence shown here is derived from an EMBL/GenBank/DDBJ whole genome shotgun (WGS) entry which is preliminary data.</text>
</comment>
<proteinExistence type="predicted"/>